<accession>A0A226EVU7</accession>
<proteinExistence type="inferred from homology"/>
<protein>
    <recommendedName>
        <fullName evidence="3">chitinase</fullName>
        <ecNumber evidence="3">3.2.1.14</ecNumber>
    </recommendedName>
</protein>
<keyword evidence="11" id="KW-0624">Polysaccharide degradation</keyword>
<dbReference type="InterPro" id="IPR001223">
    <property type="entry name" value="Glyco_hydro18_cat"/>
</dbReference>
<keyword evidence="10 12" id="KW-0326">Glycosidase</keyword>
<comment type="similarity">
    <text evidence="2">Belongs to the glycosyl hydrolase 18 family. Chitinase class II subfamily.</text>
</comment>
<dbReference type="OMA" id="KGHYYTN"/>
<evidence type="ECO:0000256" key="12">
    <source>
        <dbReference type="RuleBase" id="RU000489"/>
    </source>
</evidence>
<dbReference type="FunFam" id="3.10.50.10:FF:000004">
    <property type="entry name" value="Chitinase 5"/>
    <property type="match status" value="1"/>
</dbReference>
<evidence type="ECO:0000256" key="1">
    <source>
        <dbReference type="ARBA" id="ARBA00000822"/>
    </source>
</evidence>
<name>A0A226EVU7_FOLCA</name>
<keyword evidence="18" id="KW-1185">Reference proteome</keyword>
<dbReference type="STRING" id="158441.A0A226EVU7"/>
<evidence type="ECO:0000256" key="14">
    <source>
        <dbReference type="SAM" id="SignalP"/>
    </source>
</evidence>
<dbReference type="InterPro" id="IPR002557">
    <property type="entry name" value="Chitin-bd_dom"/>
</dbReference>
<evidence type="ECO:0000259" key="15">
    <source>
        <dbReference type="PROSITE" id="PS50940"/>
    </source>
</evidence>
<dbReference type="GO" id="GO:0005576">
    <property type="term" value="C:extracellular region"/>
    <property type="evidence" value="ECO:0007669"/>
    <property type="project" value="InterPro"/>
</dbReference>
<dbReference type="GO" id="GO:0008843">
    <property type="term" value="F:endochitinase activity"/>
    <property type="evidence" value="ECO:0007669"/>
    <property type="project" value="UniProtKB-EC"/>
</dbReference>
<dbReference type="InterPro" id="IPR001579">
    <property type="entry name" value="Glyco_hydro_18_chit_AS"/>
</dbReference>
<keyword evidence="9" id="KW-0119">Carbohydrate metabolism</keyword>
<dbReference type="PANTHER" id="PTHR11177">
    <property type="entry name" value="CHITINASE"/>
    <property type="match status" value="1"/>
</dbReference>
<dbReference type="Gene3D" id="2.170.140.10">
    <property type="entry name" value="Chitin binding domain"/>
    <property type="match status" value="1"/>
</dbReference>
<dbReference type="SUPFAM" id="SSF54556">
    <property type="entry name" value="Chitinase insertion domain"/>
    <property type="match status" value="1"/>
</dbReference>
<feature type="region of interest" description="Disordered" evidence="13">
    <location>
        <begin position="402"/>
        <end position="431"/>
    </location>
</feature>
<dbReference type="PROSITE" id="PS51910">
    <property type="entry name" value="GH18_2"/>
    <property type="match status" value="1"/>
</dbReference>
<sequence>MTPKLFLVVLLGLVGWTMGTQEVQQDSKILVCYYGSWSVYRPGNGAFNVEDIDPMICTHIIYGFVGLTVDGVMEVLDPWNDLEENDGRGAMRRFTNLKQINPNLKTLLAIGGWNDCEPLVGKNCEKYANMASTAANRRRFIDSVIPFLERYNFDGFDLDWEYPTFRGGRPEDKANFALLCAEMRAEFNSRGWLLTAAVSAGEPTINDAYDIPSISQSLHHIFLMAYDMHGGWESYTHHNSPQGLIPEDAPHANSSFLTVQYAVDVWLNGGCPASKLSLGMGTYGRGWLLQSEAETGFYAPTSGLIDAGPYTREPGIWGYNEIIEKQASEAGWRVVRNAAIVGPYAVQGRRWIGYDDVESIGVRVQYLLQKGLGGGMFWSIETDDFRGLHSSERYPLLKTARRGLSGTIPTPPPTTTRDPTAPTTTTTTLPPDGVCRAPGIIPHPENCRQYITCVPNGSGGYDQIVTNCPEGTIFDPNMGACNWYDQVPDAPELCNERVWF</sequence>
<dbReference type="CDD" id="cd02872">
    <property type="entry name" value="GH18_chitolectin_chitotriosidase"/>
    <property type="match status" value="1"/>
</dbReference>
<keyword evidence="8" id="KW-1015">Disulfide bond</keyword>
<evidence type="ECO:0000256" key="10">
    <source>
        <dbReference type="ARBA" id="ARBA00023295"/>
    </source>
</evidence>
<organism evidence="17 18">
    <name type="scientific">Folsomia candida</name>
    <name type="common">Springtail</name>
    <dbReference type="NCBI Taxonomy" id="158441"/>
    <lineage>
        <taxon>Eukaryota</taxon>
        <taxon>Metazoa</taxon>
        <taxon>Ecdysozoa</taxon>
        <taxon>Arthropoda</taxon>
        <taxon>Hexapoda</taxon>
        <taxon>Collembola</taxon>
        <taxon>Entomobryomorpha</taxon>
        <taxon>Isotomoidea</taxon>
        <taxon>Isotomidae</taxon>
        <taxon>Proisotominae</taxon>
        <taxon>Folsomia</taxon>
    </lineage>
</organism>
<dbReference type="GO" id="GO:0000272">
    <property type="term" value="P:polysaccharide catabolic process"/>
    <property type="evidence" value="ECO:0007669"/>
    <property type="project" value="UniProtKB-KW"/>
</dbReference>
<dbReference type="SMART" id="SM00494">
    <property type="entry name" value="ChtBD2"/>
    <property type="match status" value="1"/>
</dbReference>
<dbReference type="GO" id="GO:0008061">
    <property type="term" value="F:chitin binding"/>
    <property type="evidence" value="ECO:0007669"/>
    <property type="project" value="UniProtKB-KW"/>
</dbReference>
<evidence type="ECO:0000256" key="11">
    <source>
        <dbReference type="ARBA" id="ARBA00023326"/>
    </source>
</evidence>
<evidence type="ECO:0000256" key="13">
    <source>
        <dbReference type="SAM" id="MobiDB-lite"/>
    </source>
</evidence>
<evidence type="ECO:0000256" key="7">
    <source>
        <dbReference type="ARBA" id="ARBA00023024"/>
    </source>
</evidence>
<dbReference type="PANTHER" id="PTHR11177:SF360">
    <property type="entry name" value="CHITINASE 4-RELATED"/>
    <property type="match status" value="1"/>
</dbReference>
<dbReference type="Pfam" id="PF00704">
    <property type="entry name" value="Glyco_hydro_18"/>
    <property type="match status" value="1"/>
</dbReference>
<evidence type="ECO:0000256" key="4">
    <source>
        <dbReference type="ARBA" id="ARBA00022669"/>
    </source>
</evidence>
<evidence type="ECO:0000313" key="18">
    <source>
        <dbReference type="Proteomes" id="UP000198287"/>
    </source>
</evidence>
<feature type="signal peptide" evidence="14">
    <location>
        <begin position="1"/>
        <end position="19"/>
    </location>
</feature>
<dbReference type="EC" id="3.2.1.14" evidence="3"/>
<dbReference type="Gene3D" id="3.20.20.80">
    <property type="entry name" value="Glycosidases"/>
    <property type="match status" value="1"/>
</dbReference>
<evidence type="ECO:0000256" key="9">
    <source>
        <dbReference type="ARBA" id="ARBA00023277"/>
    </source>
</evidence>
<dbReference type="Proteomes" id="UP000198287">
    <property type="component" value="Unassembled WGS sequence"/>
</dbReference>
<dbReference type="OrthoDB" id="73875at2759"/>
<dbReference type="SMART" id="SM00636">
    <property type="entry name" value="Glyco_18"/>
    <property type="match status" value="1"/>
</dbReference>
<dbReference type="InterPro" id="IPR017853">
    <property type="entry name" value="GH"/>
</dbReference>
<feature type="domain" description="Chitin-binding type-2" evidence="15">
    <location>
        <begin position="432"/>
        <end position="496"/>
    </location>
</feature>
<dbReference type="GO" id="GO:0006032">
    <property type="term" value="P:chitin catabolic process"/>
    <property type="evidence" value="ECO:0007669"/>
    <property type="project" value="UniProtKB-KW"/>
</dbReference>
<evidence type="ECO:0000259" key="16">
    <source>
        <dbReference type="PROSITE" id="PS51910"/>
    </source>
</evidence>
<dbReference type="Gene3D" id="3.10.50.10">
    <property type="match status" value="1"/>
</dbReference>
<dbReference type="Pfam" id="PF01607">
    <property type="entry name" value="CBM_14"/>
    <property type="match status" value="1"/>
</dbReference>
<keyword evidence="4" id="KW-0147">Chitin-binding</keyword>
<reference evidence="17 18" key="1">
    <citation type="submission" date="2015-12" db="EMBL/GenBank/DDBJ databases">
        <title>The genome of Folsomia candida.</title>
        <authorList>
            <person name="Faddeeva A."/>
            <person name="Derks M.F."/>
            <person name="Anvar Y."/>
            <person name="Smit S."/>
            <person name="Van Straalen N."/>
            <person name="Roelofs D."/>
        </authorList>
    </citation>
    <scope>NUCLEOTIDE SEQUENCE [LARGE SCALE GENOMIC DNA]</scope>
    <source>
        <strain evidence="17 18">VU population</strain>
        <tissue evidence="17">Whole body</tissue>
    </source>
</reference>
<dbReference type="EMBL" id="LNIX01000001">
    <property type="protein sequence ID" value="OXA61320.1"/>
    <property type="molecule type" value="Genomic_DNA"/>
</dbReference>
<evidence type="ECO:0000313" key="17">
    <source>
        <dbReference type="EMBL" id="OXA61320.1"/>
    </source>
</evidence>
<evidence type="ECO:0000256" key="6">
    <source>
        <dbReference type="ARBA" id="ARBA00022801"/>
    </source>
</evidence>
<dbReference type="SUPFAM" id="SSF51445">
    <property type="entry name" value="(Trans)glycosidases"/>
    <property type="match status" value="1"/>
</dbReference>
<comment type="catalytic activity">
    <reaction evidence="1">
        <text>Random endo-hydrolysis of N-acetyl-beta-D-glucosaminide (1-&gt;4)-beta-linkages in chitin and chitodextrins.</text>
        <dbReference type="EC" id="3.2.1.14"/>
    </reaction>
</comment>
<keyword evidence="6 12" id="KW-0378">Hydrolase</keyword>
<evidence type="ECO:0000256" key="2">
    <source>
        <dbReference type="ARBA" id="ARBA00009121"/>
    </source>
</evidence>
<feature type="domain" description="GH18" evidence="16">
    <location>
        <begin position="28"/>
        <end position="407"/>
    </location>
</feature>
<evidence type="ECO:0000256" key="8">
    <source>
        <dbReference type="ARBA" id="ARBA00023157"/>
    </source>
</evidence>
<dbReference type="PROSITE" id="PS50940">
    <property type="entry name" value="CHIT_BIND_II"/>
    <property type="match status" value="1"/>
</dbReference>
<keyword evidence="5 14" id="KW-0732">Signal</keyword>
<evidence type="ECO:0000256" key="5">
    <source>
        <dbReference type="ARBA" id="ARBA00022729"/>
    </source>
</evidence>
<gene>
    <name evidence="17" type="ORF">Fcan01_00986</name>
</gene>
<keyword evidence="7" id="KW-0146">Chitin degradation</keyword>
<dbReference type="InterPro" id="IPR011583">
    <property type="entry name" value="Chitinase_II/V-like_cat"/>
</dbReference>
<dbReference type="InterPro" id="IPR029070">
    <property type="entry name" value="Chitinase_insertion_sf"/>
</dbReference>
<feature type="chain" id="PRO_5013030988" description="chitinase" evidence="14">
    <location>
        <begin position="20"/>
        <end position="500"/>
    </location>
</feature>
<dbReference type="InterPro" id="IPR036508">
    <property type="entry name" value="Chitin-bd_dom_sf"/>
</dbReference>
<evidence type="ECO:0000256" key="3">
    <source>
        <dbReference type="ARBA" id="ARBA00012729"/>
    </source>
</evidence>
<dbReference type="InterPro" id="IPR050314">
    <property type="entry name" value="Glycosyl_Hydrlase_18"/>
</dbReference>
<dbReference type="SUPFAM" id="SSF57625">
    <property type="entry name" value="Invertebrate chitin-binding proteins"/>
    <property type="match status" value="1"/>
</dbReference>
<dbReference type="PROSITE" id="PS01095">
    <property type="entry name" value="GH18_1"/>
    <property type="match status" value="1"/>
</dbReference>
<comment type="caution">
    <text evidence="17">The sequence shown here is derived from an EMBL/GenBank/DDBJ whole genome shotgun (WGS) entry which is preliminary data.</text>
</comment>
<feature type="compositionally biased region" description="Low complexity" evidence="13">
    <location>
        <begin position="415"/>
        <end position="431"/>
    </location>
</feature>
<dbReference type="AlphaFoldDB" id="A0A226EVU7"/>